<keyword evidence="3" id="KW-0285">Flavoprotein</keyword>
<organism evidence="8 9">
    <name type="scientific">Sphingomonas panacis</name>
    <dbReference type="NCBI Taxonomy" id="1560345"/>
    <lineage>
        <taxon>Bacteria</taxon>
        <taxon>Pseudomonadati</taxon>
        <taxon>Pseudomonadota</taxon>
        <taxon>Alphaproteobacteria</taxon>
        <taxon>Sphingomonadales</taxon>
        <taxon>Sphingomonadaceae</taxon>
        <taxon>Sphingomonas</taxon>
    </lineage>
</organism>
<dbReference type="Gene3D" id="1.10.540.10">
    <property type="entry name" value="Acyl-CoA dehydrogenase/oxidase, N-terminal domain"/>
    <property type="match status" value="1"/>
</dbReference>
<dbReference type="STRING" id="1560345.AWL63_19775"/>
<evidence type="ECO:0000256" key="2">
    <source>
        <dbReference type="ARBA" id="ARBA00009347"/>
    </source>
</evidence>
<sequence length="374" mass="40433">MNFTLSDEHLALRESAQTFLSKEVNLEPYLRPDANVHPVARDGLWQSIQGLGWPGIVIPEAYGGLGMSYIDLVMVVSELGRTLAPSPFFGTLAGAWAIERCGSEAQKQTLLSQVASGELTLALAVADPNGDVNGLSAGAKATRQGDEWKIAGEKSFVVEAGSADKIVVVADVDGTQGFFVVDAKAAGVQIERLDWRDITREVDAITFKDVAAERLDQADSDSWLWIRDRLYLVLAAESAAGSEQSLADAVAYAKERVAFGRTIGSYQAIKHALAELAGGNELATAGVQYAAWALTENDPGARKAAAIAQSYASDQYRATTFRNIQVFGAIGFTWEMRNHLFYKRARANAELLGTPEDQREQLIQLLEAEHRAAA</sequence>
<dbReference type="GO" id="GO:0050660">
    <property type="term" value="F:flavin adenine dinucleotide binding"/>
    <property type="evidence" value="ECO:0007669"/>
    <property type="project" value="InterPro"/>
</dbReference>
<feature type="domain" description="Acyl-CoA dehydrogenase/oxidase N-terminal" evidence="7">
    <location>
        <begin position="6"/>
        <end position="118"/>
    </location>
</feature>
<dbReference type="CDD" id="cd00567">
    <property type="entry name" value="ACAD"/>
    <property type="match status" value="1"/>
</dbReference>
<evidence type="ECO:0000259" key="7">
    <source>
        <dbReference type="Pfam" id="PF02771"/>
    </source>
</evidence>
<dbReference type="GO" id="GO:0003995">
    <property type="term" value="F:acyl-CoA dehydrogenase activity"/>
    <property type="evidence" value="ECO:0007669"/>
    <property type="project" value="TreeGrafter"/>
</dbReference>
<gene>
    <name evidence="8" type="ORF">AWL63_19775</name>
</gene>
<dbReference type="SUPFAM" id="SSF56645">
    <property type="entry name" value="Acyl-CoA dehydrogenase NM domain-like"/>
    <property type="match status" value="1"/>
</dbReference>
<evidence type="ECO:0000256" key="5">
    <source>
        <dbReference type="ARBA" id="ARBA00023002"/>
    </source>
</evidence>
<evidence type="ECO:0000259" key="6">
    <source>
        <dbReference type="Pfam" id="PF00441"/>
    </source>
</evidence>
<dbReference type="Proteomes" id="UP000094256">
    <property type="component" value="Chromosome"/>
</dbReference>
<accession>A0A1B3ZEL0</accession>
<evidence type="ECO:0000313" key="9">
    <source>
        <dbReference type="Proteomes" id="UP000094256"/>
    </source>
</evidence>
<dbReference type="InterPro" id="IPR046373">
    <property type="entry name" value="Acyl-CoA_Oxase/DH_mid-dom_sf"/>
</dbReference>
<dbReference type="InterPro" id="IPR037069">
    <property type="entry name" value="AcylCoA_DH/ox_N_sf"/>
</dbReference>
<evidence type="ECO:0000313" key="8">
    <source>
        <dbReference type="EMBL" id="AOH85860.1"/>
    </source>
</evidence>
<feature type="domain" description="Acyl-CoA dehydrogenase/oxidase C-terminal" evidence="6">
    <location>
        <begin position="233"/>
        <end position="362"/>
    </location>
</feature>
<dbReference type="Gene3D" id="1.20.140.10">
    <property type="entry name" value="Butyryl-CoA Dehydrogenase, subunit A, domain 3"/>
    <property type="match status" value="1"/>
</dbReference>
<dbReference type="InterPro" id="IPR036250">
    <property type="entry name" value="AcylCo_DH-like_C"/>
</dbReference>
<dbReference type="OrthoDB" id="7328575at2"/>
<keyword evidence="4" id="KW-0274">FAD</keyword>
<comment type="cofactor">
    <cofactor evidence="1">
        <name>FAD</name>
        <dbReference type="ChEBI" id="CHEBI:57692"/>
    </cofactor>
</comment>
<dbReference type="Gene3D" id="2.40.110.10">
    <property type="entry name" value="Butyryl-CoA Dehydrogenase, subunit A, domain 2"/>
    <property type="match status" value="1"/>
</dbReference>
<keyword evidence="5" id="KW-0560">Oxidoreductase</keyword>
<dbReference type="Pfam" id="PF00441">
    <property type="entry name" value="Acyl-CoA_dh_1"/>
    <property type="match status" value="1"/>
</dbReference>
<dbReference type="EMBL" id="CP014168">
    <property type="protein sequence ID" value="AOH85860.1"/>
    <property type="molecule type" value="Genomic_DNA"/>
</dbReference>
<proteinExistence type="inferred from homology"/>
<evidence type="ECO:0000256" key="3">
    <source>
        <dbReference type="ARBA" id="ARBA00022630"/>
    </source>
</evidence>
<dbReference type="PANTHER" id="PTHR43884">
    <property type="entry name" value="ACYL-COA DEHYDROGENASE"/>
    <property type="match status" value="1"/>
</dbReference>
<evidence type="ECO:0000256" key="4">
    <source>
        <dbReference type="ARBA" id="ARBA00022827"/>
    </source>
</evidence>
<dbReference type="InterPro" id="IPR009100">
    <property type="entry name" value="AcylCoA_DH/oxidase_NM_dom_sf"/>
</dbReference>
<name>A0A1B3ZEL0_9SPHN</name>
<dbReference type="Pfam" id="PF02771">
    <property type="entry name" value="Acyl-CoA_dh_N"/>
    <property type="match status" value="1"/>
</dbReference>
<dbReference type="PANTHER" id="PTHR43884:SF20">
    <property type="entry name" value="ACYL-COA DEHYDROGENASE FADE28"/>
    <property type="match status" value="1"/>
</dbReference>
<protein>
    <recommendedName>
        <fullName evidence="10">Acyl-CoA dehydrogenase</fullName>
    </recommendedName>
</protein>
<evidence type="ECO:0008006" key="10">
    <source>
        <dbReference type="Google" id="ProtNLM"/>
    </source>
</evidence>
<reference evidence="8 9" key="1">
    <citation type="submission" date="2016-01" db="EMBL/GenBank/DDBJ databases">
        <title>Complete genome and mega plasmid sequence of Sphingomonas panacis DCY99 elicits systemic resistance in rice to Xanthomonas oryzae.</title>
        <authorList>
            <person name="Kim Y.J."/>
            <person name="Yang D.C."/>
            <person name="Sing P."/>
        </authorList>
    </citation>
    <scope>NUCLEOTIDE SEQUENCE [LARGE SCALE GENOMIC DNA]</scope>
    <source>
        <strain evidence="8 9">DCY99</strain>
    </source>
</reference>
<dbReference type="InterPro" id="IPR009075">
    <property type="entry name" value="AcylCo_DH/oxidase_C"/>
</dbReference>
<dbReference type="SUPFAM" id="SSF47203">
    <property type="entry name" value="Acyl-CoA dehydrogenase C-terminal domain-like"/>
    <property type="match status" value="1"/>
</dbReference>
<comment type="similarity">
    <text evidence="2">Belongs to the acyl-CoA dehydrogenase family.</text>
</comment>
<evidence type="ECO:0000256" key="1">
    <source>
        <dbReference type="ARBA" id="ARBA00001974"/>
    </source>
</evidence>
<dbReference type="InterPro" id="IPR013786">
    <property type="entry name" value="AcylCoA_DH/ox_N"/>
</dbReference>
<dbReference type="KEGG" id="span:AWL63_19775"/>
<dbReference type="RefSeq" id="WP_069206386.1">
    <property type="nucleotide sequence ID" value="NZ_CP014168.1"/>
</dbReference>
<keyword evidence="9" id="KW-1185">Reference proteome</keyword>
<dbReference type="AlphaFoldDB" id="A0A1B3ZEL0"/>